<dbReference type="SUPFAM" id="SSF52540">
    <property type="entry name" value="P-loop containing nucleoside triphosphate hydrolases"/>
    <property type="match status" value="1"/>
</dbReference>
<keyword evidence="3" id="KW-0540">Nuclease</keyword>
<dbReference type="InterPro" id="IPR027417">
    <property type="entry name" value="P-loop_NTPase"/>
</dbReference>
<dbReference type="Pfam" id="PF20720">
    <property type="entry name" value="nSTAND3"/>
    <property type="match status" value="1"/>
</dbReference>
<dbReference type="Proteomes" id="UP000242682">
    <property type="component" value="Unassembled WGS sequence"/>
</dbReference>
<organism evidence="3 4">
    <name type="scientific">Planomicrobium soli</name>
    <dbReference type="NCBI Taxonomy" id="1176648"/>
    <lineage>
        <taxon>Bacteria</taxon>
        <taxon>Bacillati</taxon>
        <taxon>Bacillota</taxon>
        <taxon>Bacilli</taxon>
        <taxon>Bacillales</taxon>
        <taxon>Caryophanaceae</taxon>
        <taxon>Planomicrobium</taxon>
    </lineage>
</organism>
<evidence type="ECO:0000313" key="4">
    <source>
        <dbReference type="Proteomes" id="UP000242682"/>
    </source>
</evidence>
<dbReference type="AlphaFoldDB" id="A0A2P8H5U0"/>
<accession>A0A2P8H5U0</accession>
<dbReference type="Gene3D" id="3.40.50.300">
    <property type="entry name" value="P-loop containing nucleotide triphosphate hydrolases"/>
    <property type="match status" value="1"/>
</dbReference>
<dbReference type="Pfam" id="PF04471">
    <property type="entry name" value="Mrr_cat"/>
    <property type="match status" value="1"/>
</dbReference>
<keyword evidence="4" id="KW-1185">Reference proteome</keyword>
<dbReference type="RefSeq" id="WP_106532256.1">
    <property type="nucleotide sequence ID" value="NZ_PYAT01000002.1"/>
</dbReference>
<feature type="domain" description="Restriction endonuclease type IV Mrr" evidence="1">
    <location>
        <begin position="6"/>
        <end position="61"/>
    </location>
</feature>
<comment type="caution">
    <text evidence="3">The sequence shown here is derived from an EMBL/GenBank/DDBJ whole genome shotgun (WGS) entry which is preliminary data.</text>
</comment>
<dbReference type="InterPro" id="IPR007560">
    <property type="entry name" value="Restrct_endonuc_IV_Mrr"/>
</dbReference>
<gene>
    <name evidence="3" type="ORF">B0H99_102257</name>
</gene>
<evidence type="ECO:0000259" key="2">
    <source>
        <dbReference type="Pfam" id="PF20720"/>
    </source>
</evidence>
<evidence type="ECO:0000259" key="1">
    <source>
        <dbReference type="Pfam" id="PF04471"/>
    </source>
</evidence>
<keyword evidence="3" id="KW-0378">Hydrolase</keyword>
<dbReference type="OrthoDB" id="2052561at2"/>
<sequence length="767" mass="91239">MFEYSRLNDFEFEKLCIDIMERKLKIELRYFPKGKDGGIDLVDDVINRNVLVQVKHFEKSNYASFKRSLKTEVEKVKKLKPKQYYIFTSQSLTPQNIKEVYSLFQDYMKSEKNIITREDIDRFLESEDNLDILRSQFKLWVVTDHVLKDYLNQEVFIDSEVLISDIEEELKYFVQTDIFNFCIEILERERKVLLYGDPGVGKTINSKMLLLHFIRDGYKVRFSTNGDIDTIKRAVTLNKDLKEVIFLDDFLGQHYFKLKDGQDQQLLSLIKFVEQHKNKIIILNSRVTILNEANNAYEALNRYFSTQQMQMRRINMNEIRDVEKARIFYALLVKNKVTDDYYNSVRRDKNYMHIVQHRNYNPRVIEYVTLPIKVEAVVKTDYYEFILENLNNPKDIWRNEFELRIKDLDRTFMYILYSLTDTLVSIEVFKKSFNYYISTNLNVDNTINNFESILQRLNHSMIKVVDDYNGIKVGVSNPSINDYLKDATFRNDLMLENLKRKSVYLDQLERLYSPDDFNDVLRQLVVNEKVLEYSTIQKEKLHEIIIYTVAEHTILKEAYEESLNLLVSLDSFTRIGKHSMNKINLIQSFLQNEHLRNYYKIDEKLGSIENMEILFEGLSFEEHIILLDLIINVMMKNRRIDKVDKDYFIKMVLSELEYYIDTYNYINTVDELCEIDLFKDDSYEELHSVKEVVKGEVMSIIDLTEDADVKSNLIRVLQEFDSTVESYIEDAFSEVRTSRKTKPQKLKGNSEISIDDVLDRPVRSYRV</sequence>
<proteinExistence type="predicted"/>
<dbReference type="GO" id="GO:0009307">
    <property type="term" value="P:DNA restriction-modification system"/>
    <property type="evidence" value="ECO:0007669"/>
    <property type="project" value="InterPro"/>
</dbReference>
<protein>
    <submittedName>
        <fullName evidence="3">Restriction endonuclease</fullName>
    </submittedName>
</protein>
<dbReference type="InterPro" id="IPR049050">
    <property type="entry name" value="nSTAND3"/>
</dbReference>
<dbReference type="GO" id="GO:0004519">
    <property type="term" value="F:endonuclease activity"/>
    <property type="evidence" value="ECO:0007669"/>
    <property type="project" value="UniProtKB-KW"/>
</dbReference>
<dbReference type="GO" id="GO:0003677">
    <property type="term" value="F:DNA binding"/>
    <property type="evidence" value="ECO:0007669"/>
    <property type="project" value="InterPro"/>
</dbReference>
<keyword evidence="3" id="KW-0255">Endonuclease</keyword>
<feature type="domain" description="Novel STAND NTPase 3" evidence="2">
    <location>
        <begin position="173"/>
        <end position="332"/>
    </location>
</feature>
<name>A0A2P8H5U0_9BACL</name>
<reference evidence="3 4" key="1">
    <citation type="submission" date="2018-03" db="EMBL/GenBank/DDBJ databases">
        <title>Genomic Encyclopedia of Type Strains, Phase III (KMG-III): the genomes of soil and plant-associated and newly described type strains.</title>
        <authorList>
            <person name="Whitman W."/>
        </authorList>
    </citation>
    <scope>NUCLEOTIDE SEQUENCE [LARGE SCALE GENOMIC DNA]</scope>
    <source>
        <strain evidence="3 4">CGMCC 1.12259</strain>
    </source>
</reference>
<evidence type="ECO:0000313" key="3">
    <source>
        <dbReference type="EMBL" id="PSL41573.1"/>
    </source>
</evidence>
<dbReference type="EMBL" id="PYAT01000002">
    <property type="protein sequence ID" value="PSL41573.1"/>
    <property type="molecule type" value="Genomic_DNA"/>
</dbReference>